<dbReference type="EMBL" id="CAJVPQ010001008">
    <property type="protein sequence ID" value="CAG8526233.1"/>
    <property type="molecule type" value="Genomic_DNA"/>
</dbReference>
<dbReference type="Proteomes" id="UP000789570">
    <property type="component" value="Unassembled WGS sequence"/>
</dbReference>
<organism evidence="1 2">
    <name type="scientific">Funneliformis caledonium</name>
    <dbReference type="NCBI Taxonomy" id="1117310"/>
    <lineage>
        <taxon>Eukaryota</taxon>
        <taxon>Fungi</taxon>
        <taxon>Fungi incertae sedis</taxon>
        <taxon>Mucoromycota</taxon>
        <taxon>Glomeromycotina</taxon>
        <taxon>Glomeromycetes</taxon>
        <taxon>Glomerales</taxon>
        <taxon>Glomeraceae</taxon>
        <taxon>Funneliformis</taxon>
    </lineage>
</organism>
<gene>
    <name evidence="1" type="ORF">FCALED_LOCUS4950</name>
</gene>
<accession>A0A9N9AAX8</accession>
<proteinExistence type="predicted"/>
<evidence type="ECO:0000313" key="1">
    <source>
        <dbReference type="EMBL" id="CAG8526233.1"/>
    </source>
</evidence>
<sequence length="172" mass="19462">MRVTRSKLDSKTGENSSTMSTIVSKFSIIIKDADLEDTTIKDINLKEVFKPKIISSEKRTESTKEHDQELLLCKTSISQIKLLFANIYKLKLIDNINNITTQLVSSTDEQNTAFTAYNISRSVSSIDEQNMVSIVHTALRSVFFMDEQNTTFTTSIDCINFNNLAPMFIAFV</sequence>
<reference evidence="1" key="1">
    <citation type="submission" date="2021-06" db="EMBL/GenBank/DDBJ databases">
        <authorList>
            <person name="Kallberg Y."/>
            <person name="Tangrot J."/>
            <person name="Rosling A."/>
        </authorList>
    </citation>
    <scope>NUCLEOTIDE SEQUENCE</scope>
    <source>
        <strain evidence="1">UK204</strain>
    </source>
</reference>
<comment type="caution">
    <text evidence="1">The sequence shown here is derived from an EMBL/GenBank/DDBJ whole genome shotgun (WGS) entry which is preliminary data.</text>
</comment>
<protein>
    <submittedName>
        <fullName evidence="1">4576_t:CDS:1</fullName>
    </submittedName>
</protein>
<evidence type="ECO:0000313" key="2">
    <source>
        <dbReference type="Proteomes" id="UP000789570"/>
    </source>
</evidence>
<dbReference type="AlphaFoldDB" id="A0A9N9AAX8"/>
<keyword evidence="2" id="KW-1185">Reference proteome</keyword>
<name>A0A9N9AAX8_9GLOM</name>